<dbReference type="GeneID" id="19274383"/>
<feature type="region of interest" description="Disordered" evidence="1">
    <location>
        <begin position="1"/>
        <end position="98"/>
    </location>
</feature>
<dbReference type="KEGG" id="pfy:PFICI_09370"/>
<organism evidence="2 3">
    <name type="scientific">Pestalotiopsis fici (strain W106-1 / CGMCC3.15140)</name>
    <dbReference type="NCBI Taxonomy" id="1229662"/>
    <lineage>
        <taxon>Eukaryota</taxon>
        <taxon>Fungi</taxon>
        <taxon>Dikarya</taxon>
        <taxon>Ascomycota</taxon>
        <taxon>Pezizomycotina</taxon>
        <taxon>Sordariomycetes</taxon>
        <taxon>Xylariomycetidae</taxon>
        <taxon>Amphisphaeriales</taxon>
        <taxon>Sporocadaceae</taxon>
        <taxon>Pestalotiopsis</taxon>
    </lineage>
</organism>
<dbReference type="InParanoid" id="W3X2A2"/>
<dbReference type="Proteomes" id="UP000030651">
    <property type="component" value="Unassembled WGS sequence"/>
</dbReference>
<sequence length="98" mass="10132">MSYEGADLNQMAKDGTRVPEDAAKPNIVPSKAGYHRTQPTAGGLGAEMLSEAADNPVSDEKRMGKHGPGVGEVITGTGDAMPSMASTKHTGHGGKERQ</sequence>
<evidence type="ECO:0000256" key="1">
    <source>
        <dbReference type="SAM" id="MobiDB-lite"/>
    </source>
</evidence>
<dbReference type="OrthoDB" id="5416172at2759"/>
<feature type="compositionally biased region" description="Basic and acidic residues" evidence="1">
    <location>
        <begin position="14"/>
        <end position="23"/>
    </location>
</feature>
<accession>W3X2A2</accession>
<evidence type="ECO:0000313" key="2">
    <source>
        <dbReference type="EMBL" id="ETS79517.1"/>
    </source>
</evidence>
<protein>
    <submittedName>
        <fullName evidence="2">Uncharacterized protein</fullName>
    </submittedName>
</protein>
<dbReference type="OMA" id="NATDMPR"/>
<dbReference type="RefSeq" id="XP_007836142.1">
    <property type="nucleotide sequence ID" value="XM_007837951.1"/>
</dbReference>
<dbReference type="HOGENOM" id="CLU_2334323_0_0_1"/>
<name>W3X2A2_PESFW</name>
<gene>
    <name evidence="2" type="ORF">PFICI_09370</name>
</gene>
<dbReference type="eggNOG" id="ENOG502SAQ5">
    <property type="taxonomic scope" value="Eukaryota"/>
</dbReference>
<keyword evidence="3" id="KW-1185">Reference proteome</keyword>
<dbReference type="AlphaFoldDB" id="W3X2A2"/>
<proteinExistence type="predicted"/>
<evidence type="ECO:0000313" key="3">
    <source>
        <dbReference type="Proteomes" id="UP000030651"/>
    </source>
</evidence>
<dbReference type="EMBL" id="KI912114">
    <property type="protein sequence ID" value="ETS79517.1"/>
    <property type="molecule type" value="Genomic_DNA"/>
</dbReference>
<reference evidence="3" key="1">
    <citation type="journal article" date="2015" name="BMC Genomics">
        <title>Genomic and transcriptomic analysis of the endophytic fungus Pestalotiopsis fici reveals its lifestyle and high potential for synthesis of natural products.</title>
        <authorList>
            <person name="Wang X."/>
            <person name="Zhang X."/>
            <person name="Liu L."/>
            <person name="Xiang M."/>
            <person name="Wang W."/>
            <person name="Sun X."/>
            <person name="Che Y."/>
            <person name="Guo L."/>
            <person name="Liu G."/>
            <person name="Guo L."/>
            <person name="Wang C."/>
            <person name="Yin W.B."/>
            <person name="Stadler M."/>
            <person name="Zhang X."/>
            <person name="Liu X."/>
        </authorList>
    </citation>
    <scope>NUCLEOTIDE SEQUENCE [LARGE SCALE GENOMIC DNA]</scope>
    <source>
        <strain evidence="3">W106-1 / CGMCC3.15140</strain>
    </source>
</reference>